<evidence type="ECO:0000256" key="6">
    <source>
        <dbReference type="ARBA" id="ARBA00022771"/>
    </source>
</evidence>
<feature type="domain" description="WWE" evidence="12">
    <location>
        <begin position="1"/>
        <end position="60"/>
    </location>
</feature>
<feature type="compositionally biased region" description="Low complexity" evidence="10">
    <location>
        <begin position="223"/>
        <end position="235"/>
    </location>
</feature>
<evidence type="ECO:0000256" key="9">
    <source>
        <dbReference type="RuleBase" id="RU367105"/>
    </source>
</evidence>
<dbReference type="SUPFAM" id="SSF57850">
    <property type="entry name" value="RING/U-box"/>
    <property type="match status" value="1"/>
</dbReference>
<name>A0AAE0WA06_9BIVA</name>
<feature type="region of interest" description="Disordered" evidence="10">
    <location>
        <begin position="61"/>
        <end position="123"/>
    </location>
</feature>
<comment type="caution">
    <text evidence="13">The sequence shown here is derived from an EMBL/GenBank/DDBJ whole genome shotgun (WGS) entry which is preliminary data.</text>
</comment>
<reference evidence="13" key="1">
    <citation type="journal article" date="2021" name="Genome Biol. Evol.">
        <title>A High-Quality Reference Genome for a Parasitic Bivalve with Doubly Uniparental Inheritance (Bivalvia: Unionida).</title>
        <authorList>
            <person name="Smith C.H."/>
        </authorList>
    </citation>
    <scope>NUCLEOTIDE SEQUENCE</scope>
    <source>
        <strain evidence="13">CHS0354</strain>
    </source>
</reference>
<evidence type="ECO:0000313" key="13">
    <source>
        <dbReference type="EMBL" id="KAK3606554.1"/>
    </source>
</evidence>
<dbReference type="Proteomes" id="UP001195483">
    <property type="component" value="Unassembled WGS sequence"/>
</dbReference>
<keyword evidence="5 9" id="KW-0479">Metal-binding</keyword>
<comment type="similarity">
    <text evidence="3 9">Belongs to the Deltex family.</text>
</comment>
<dbReference type="PROSITE" id="PS50089">
    <property type="entry name" value="ZF_RING_2"/>
    <property type="match status" value="1"/>
</dbReference>
<dbReference type="CDD" id="cd09633">
    <property type="entry name" value="Deltex_C"/>
    <property type="match status" value="1"/>
</dbReference>
<dbReference type="GO" id="GO:0007219">
    <property type="term" value="P:Notch signaling pathway"/>
    <property type="evidence" value="ECO:0007669"/>
    <property type="project" value="InterPro"/>
</dbReference>
<sequence>MPGYWQDYDVELATYIEECFTKGLTFIDLHNTAFRLPYRIDFVKMQQIRIETGRCRQIRRSQYTGGSYPTDMGSAAASGTSSTSVPGSSTDSNSKKRKGVNKNAAPGKKNKSATFSGLPTSGSSVASNQNLAANFGDLPSSTAQSVVTTTAGSNSNFAQTRSSNLVNPSNNNFGNSQYYSGGFQSGNNPVTSHFSQSGFQAANQFSHSGPSAPSVTSRNSMFSNNSTNSQATTNLSGQTSNQALVSYPANMSFAQTAYSLQPSSYPGPLTRNRYNQTLAAGLSSNGQSLQPTWNPGNNQSIVQSNMGPASYGSFIPSCNPYGSSLSAVFFPNPSHSMQPTIQSLSARIGQSGGVGNMTYPHLSSLASSQRIRPFVSSVTNTLVSPAVPGVAGSLQQQNSTSTSCTSQTSGGIISIPRHNSFSNKVSKKGSQTKNVKSEDVLHKYMKVIVQIPEEEDCCICCEKLSVASGYGEGTPEDFVIIQLEKCSHMFHRLCLFAMYDSGHKNDHLQCPTCKTIYGEKQGNCPRGIMEYNFIQESLPGYEGFETIQISYTIQSGTQGPEHPHPGKRFSARAFPRMGFLPANERGKKILLMLIVAWKRRLTFTIGSSTTTGEPDTVTWNEIHHKTEFGSNFSGHGYPDPNYLDNLTMELAIHGITEADI</sequence>
<feature type="domain" description="RING-type" evidence="11">
    <location>
        <begin position="457"/>
        <end position="514"/>
    </location>
</feature>
<evidence type="ECO:0000256" key="10">
    <source>
        <dbReference type="SAM" id="MobiDB-lite"/>
    </source>
</evidence>
<feature type="compositionally biased region" description="Polar residues" evidence="10">
    <location>
        <begin position="112"/>
        <end position="123"/>
    </location>
</feature>
<feature type="compositionally biased region" description="Polar residues" evidence="10">
    <location>
        <begin position="154"/>
        <end position="179"/>
    </location>
</feature>
<dbReference type="InterPro" id="IPR013083">
    <property type="entry name" value="Znf_RING/FYVE/PHD"/>
</dbReference>
<dbReference type="InterPro" id="IPR039399">
    <property type="entry name" value="Deltex_C_sf"/>
</dbReference>
<dbReference type="InterPro" id="IPR004170">
    <property type="entry name" value="WWE_dom"/>
</dbReference>
<evidence type="ECO:0000256" key="3">
    <source>
        <dbReference type="ARBA" id="ARBA00009413"/>
    </source>
</evidence>
<dbReference type="SUPFAM" id="SSF117839">
    <property type="entry name" value="WWE domain"/>
    <property type="match status" value="1"/>
</dbReference>
<dbReference type="AlphaFoldDB" id="A0AAE0WA06"/>
<keyword evidence="4 9" id="KW-0808">Transferase</keyword>
<reference evidence="13" key="2">
    <citation type="journal article" date="2021" name="Genome Biol. Evol.">
        <title>Developing a high-quality reference genome for a parasitic bivalve with doubly uniparental inheritance (Bivalvia: Unionida).</title>
        <authorList>
            <person name="Smith C.H."/>
        </authorList>
    </citation>
    <scope>NUCLEOTIDE SEQUENCE</scope>
    <source>
        <strain evidence="13">CHS0354</strain>
        <tissue evidence="13">Mantle</tissue>
    </source>
</reference>
<evidence type="ECO:0000256" key="8">
    <source>
        <dbReference type="PROSITE-ProRule" id="PRU00175"/>
    </source>
</evidence>
<dbReference type="Pfam" id="PF02825">
    <property type="entry name" value="WWE"/>
    <property type="match status" value="1"/>
</dbReference>
<dbReference type="InterPro" id="IPR039396">
    <property type="entry name" value="Deltex_C"/>
</dbReference>
<dbReference type="InterPro" id="IPR039398">
    <property type="entry name" value="Deltex_fam"/>
</dbReference>
<evidence type="ECO:0000313" key="14">
    <source>
        <dbReference type="Proteomes" id="UP001195483"/>
    </source>
</evidence>
<comment type="pathway">
    <text evidence="2 9">Protein modification; protein ubiquitination.</text>
</comment>
<dbReference type="PANTHER" id="PTHR12622">
    <property type="entry name" value="DELTEX-RELATED"/>
    <property type="match status" value="1"/>
</dbReference>
<dbReference type="GO" id="GO:0061630">
    <property type="term" value="F:ubiquitin protein ligase activity"/>
    <property type="evidence" value="ECO:0007669"/>
    <property type="project" value="UniProtKB-UniRule"/>
</dbReference>
<feature type="compositionally biased region" description="Polar residues" evidence="10">
    <location>
        <begin position="202"/>
        <end position="222"/>
    </location>
</feature>
<dbReference type="GO" id="GO:0016567">
    <property type="term" value="P:protein ubiquitination"/>
    <property type="evidence" value="ECO:0007669"/>
    <property type="project" value="UniProtKB-UniRule"/>
</dbReference>
<dbReference type="PROSITE" id="PS50918">
    <property type="entry name" value="WWE"/>
    <property type="match status" value="1"/>
</dbReference>
<dbReference type="InterPro" id="IPR037197">
    <property type="entry name" value="WWE_dom_sf"/>
</dbReference>
<dbReference type="Gene3D" id="3.30.720.50">
    <property type="match status" value="1"/>
</dbReference>
<protein>
    <recommendedName>
        <fullName evidence="9">E3 ubiquitin-protein ligase</fullName>
        <ecNumber evidence="9">2.3.2.27</ecNumber>
    </recommendedName>
</protein>
<keyword evidence="6 8" id="KW-0863">Zinc-finger</keyword>
<dbReference type="Gene3D" id="3.30.390.130">
    <property type="match status" value="1"/>
</dbReference>
<accession>A0AAE0WA06</accession>
<evidence type="ECO:0000259" key="11">
    <source>
        <dbReference type="PROSITE" id="PS50089"/>
    </source>
</evidence>
<evidence type="ECO:0000256" key="1">
    <source>
        <dbReference type="ARBA" id="ARBA00000900"/>
    </source>
</evidence>
<evidence type="ECO:0000256" key="4">
    <source>
        <dbReference type="ARBA" id="ARBA00022679"/>
    </source>
</evidence>
<dbReference type="EC" id="2.3.2.27" evidence="9"/>
<keyword evidence="14" id="KW-1185">Reference proteome</keyword>
<dbReference type="GO" id="GO:0005737">
    <property type="term" value="C:cytoplasm"/>
    <property type="evidence" value="ECO:0007669"/>
    <property type="project" value="UniProtKB-SubCell"/>
</dbReference>
<feature type="region of interest" description="Disordered" evidence="10">
    <location>
        <begin position="202"/>
        <end position="235"/>
    </location>
</feature>
<keyword evidence="9" id="KW-0963">Cytoplasm</keyword>
<gene>
    <name evidence="13" type="ORF">CHS0354_041515</name>
</gene>
<organism evidence="13 14">
    <name type="scientific">Potamilus streckersoni</name>
    <dbReference type="NCBI Taxonomy" id="2493646"/>
    <lineage>
        <taxon>Eukaryota</taxon>
        <taxon>Metazoa</taxon>
        <taxon>Spiralia</taxon>
        <taxon>Lophotrochozoa</taxon>
        <taxon>Mollusca</taxon>
        <taxon>Bivalvia</taxon>
        <taxon>Autobranchia</taxon>
        <taxon>Heteroconchia</taxon>
        <taxon>Palaeoheterodonta</taxon>
        <taxon>Unionida</taxon>
        <taxon>Unionoidea</taxon>
        <taxon>Unionidae</taxon>
        <taxon>Ambleminae</taxon>
        <taxon>Lampsilini</taxon>
        <taxon>Potamilus</taxon>
    </lineage>
</organism>
<dbReference type="SMART" id="SM00184">
    <property type="entry name" value="RING"/>
    <property type="match status" value="1"/>
</dbReference>
<dbReference type="EMBL" id="JAEAOA010002346">
    <property type="protein sequence ID" value="KAK3606554.1"/>
    <property type="molecule type" value="Genomic_DNA"/>
</dbReference>
<reference evidence="13" key="3">
    <citation type="submission" date="2023-05" db="EMBL/GenBank/DDBJ databases">
        <authorList>
            <person name="Smith C.H."/>
        </authorList>
    </citation>
    <scope>NUCLEOTIDE SEQUENCE</scope>
    <source>
        <strain evidence="13">CHS0354</strain>
        <tissue evidence="13">Mantle</tissue>
    </source>
</reference>
<evidence type="ECO:0000256" key="5">
    <source>
        <dbReference type="ARBA" id="ARBA00022723"/>
    </source>
</evidence>
<proteinExistence type="inferred from homology"/>
<dbReference type="InterPro" id="IPR001841">
    <property type="entry name" value="Znf_RING"/>
</dbReference>
<evidence type="ECO:0000256" key="2">
    <source>
        <dbReference type="ARBA" id="ARBA00004906"/>
    </source>
</evidence>
<feature type="compositionally biased region" description="Low complexity" evidence="10">
    <location>
        <begin position="73"/>
        <end position="92"/>
    </location>
</feature>
<evidence type="ECO:0000259" key="12">
    <source>
        <dbReference type="PROSITE" id="PS50918"/>
    </source>
</evidence>
<keyword evidence="7 9" id="KW-0862">Zinc</keyword>
<dbReference type="FunFam" id="3.30.390.130:FF:000001">
    <property type="entry name" value="Probable E3 ubiquitin-protein ligase DTX3"/>
    <property type="match status" value="1"/>
</dbReference>
<feature type="region of interest" description="Disordered" evidence="10">
    <location>
        <begin position="154"/>
        <end position="180"/>
    </location>
</feature>
<comment type="catalytic activity">
    <reaction evidence="1 9">
        <text>S-ubiquitinyl-[E2 ubiquitin-conjugating enzyme]-L-cysteine + [acceptor protein]-L-lysine = [E2 ubiquitin-conjugating enzyme]-L-cysteine + N(6)-ubiquitinyl-[acceptor protein]-L-lysine.</text>
        <dbReference type="EC" id="2.3.2.27"/>
    </reaction>
</comment>
<dbReference type="Gene3D" id="3.30.40.10">
    <property type="entry name" value="Zinc/RING finger domain, C3HC4 (zinc finger)"/>
    <property type="match status" value="1"/>
</dbReference>
<dbReference type="Pfam" id="PF18102">
    <property type="entry name" value="DTC"/>
    <property type="match status" value="1"/>
</dbReference>
<comment type="subcellular location">
    <subcellularLocation>
        <location evidence="9">Cytoplasm</location>
    </subcellularLocation>
</comment>
<evidence type="ECO:0000256" key="7">
    <source>
        <dbReference type="ARBA" id="ARBA00022833"/>
    </source>
</evidence>
<dbReference type="GO" id="GO:0008270">
    <property type="term" value="F:zinc ion binding"/>
    <property type="evidence" value="ECO:0007669"/>
    <property type="project" value="UniProtKB-KW"/>
</dbReference>